<accession>A0A0C3DIN2</accession>
<name>A0A0C3DIN2_9AGAM</name>
<dbReference type="GO" id="GO:0003677">
    <property type="term" value="F:DNA binding"/>
    <property type="evidence" value="ECO:0007669"/>
    <property type="project" value="InterPro"/>
</dbReference>
<evidence type="ECO:0000256" key="1">
    <source>
        <dbReference type="ARBA" id="ARBA00010490"/>
    </source>
</evidence>
<reference evidence="4" key="2">
    <citation type="submission" date="2015-01" db="EMBL/GenBank/DDBJ databases">
        <title>Evolutionary Origins and Diversification of the Mycorrhizal Mutualists.</title>
        <authorList>
            <consortium name="DOE Joint Genome Institute"/>
            <consortium name="Mycorrhizal Genomics Consortium"/>
            <person name="Kohler A."/>
            <person name="Kuo A."/>
            <person name="Nagy L.G."/>
            <person name="Floudas D."/>
            <person name="Copeland A."/>
            <person name="Barry K.W."/>
            <person name="Cichocki N."/>
            <person name="Veneault-Fourrey C."/>
            <person name="LaButti K."/>
            <person name="Lindquist E.A."/>
            <person name="Lipzen A."/>
            <person name="Lundell T."/>
            <person name="Morin E."/>
            <person name="Murat C."/>
            <person name="Riley R."/>
            <person name="Ohm R."/>
            <person name="Sun H."/>
            <person name="Tunlid A."/>
            <person name="Henrissat B."/>
            <person name="Grigoriev I.V."/>
            <person name="Hibbett D.S."/>
            <person name="Martin F."/>
        </authorList>
    </citation>
    <scope>NUCLEOTIDE SEQUENCE [LARGE SCALE GENOMIC DNA]</scope>
    <source>
        <strain evidence="4">Foug A</strain>
    </source>
</reference>
<dbReference type="Proteomes" id="UP000053989">
    <property type="component" value="Unassembled WGS sequence"/>
</dbReference>
<reference evidence="3 4" key="1">
    <citation type="submission" date="2014-04" db="EMBL/GenBank/DDBJ databases">
        <authorList>
            <consortium name="DOE Joint Genome Institute"/>
            <person name="Kuo A."/>
            <person name="Kohler A."/>
            <person name="Nagy L.G."/>
            <person name="Floudas D."/>
            <person name="Copeland A."/>
            <person name="Barry K.W."/>
            <person name="Cichocki N."/>
            <person name="Veneault-Fourrey C."/>
            <person name="LaButti K."/>
            <person name="Lindquist E.A."/>
            <person name="Lipzen A."/>
            <person name="Lundell T."/>
            <person name="Morin E."/>
            <person name="Murat C."/>
            <person name="Sun H."/>
            <person name="Tunlid A."/>
            <person name="Henrissat B."/>
            <person name="Grigoriev I.V."/>
            <person name="Hibbett D.S."/>
            <person name="Martin F."/>
            <person name="Nordberg H.P."/>
            <person name="Cantor M.N."/>
            <person name="Hua S.X."/>
        </authorList>
    </citation>
    <scope>NUCLEOTIDE SEQUENCE [LARGE SCALE GENOMIC DNA]</scope>
    <source>
        <strain evidence="3 4">Foug A</strain>
    </source>
</reference>
<evidence type="ECO:0000313" key="3">
    <source>
        <dbReference type="EMBL" id="KIM55926.1"/>
    </source>
</evidence>
<evidence type="ECO:0000313" key="4">
    <source>
        <dbReference type="Proteomes" id="UP000053989"/>
    </source>
</evidence>
<evidence type="ECO:0008006" key="5">
    <source>
        <dbReference type="Google" id="ProtNLM"/>
    </source>
</evidence>
<dbReference type="GO" id="GO:0005829">
    <property type="term" value="C:cytosol"/>
    <property type="evidence" value="ECO:0007669"/>
    <property type="project" value="TreeGrafter"/>
</dbReference>
<feature type="compositionally biased region" description="Basic and acidic residues" evidence="2">
    <location>
        <begin position="25"/>
        <end position="35"/>
    </location>
</feature>
<dbReference type="PIRSF" id="PIRSF015730">
    <property type="entry name" value="TFAR19"/>
    <property type="match status" value="1"/>
</dbReference>
<feature type="compositionally biased region" description="Low complexity" evidence="2">
    <location>
        <begin position="15"/>
        <end position="24"/>
    </location>
</feature>
<dbReference type="InterPro" id="IPR002836">
    <property type="entry name" value="PDCD5-like"/>
</dbReference>
<dbReference type="InterPro" id="IPR036883">
    <property type="entry name" value="PDCD5-like_sf"/>
</dbReference>
<dbReference type="PANTHER" id="PTHR10840:SF0">
    <property type="entry name" value="PROGRAMMED CELL DEATH PROTEIN 5"/>
    <property type="match status" value="1"/>
</dbReference>
<evidence type="ECO:0000256" key="2">
    <source>
        <dbReference type="SAM" id="MobiDB-lite"/>
    </source>
</evidence>
<dbReference type="Gene3D" id="1.10.8.140">
    <property type="entry name" value="PDCD5-like"/>
    <property type="match status" value="1"/>
</dbReference>
<dbReference type="FunCoup" id="A0A0C3DIN2">
    <property type="interactions" value="431"/>
</dbReference>
<feature type="region of interest" description="Disordered" evidence="2">
    <location>
        <begin position="1"/>
        <end position="35"/>
    </location>
</feature>
<keyword evidence="4" id="KW-1185">Reference proteome</keyword>
<comment type="similarity">
    <text evidence="1">Belongs to the PDCD5 family.</text>
</comment>
<dbReference type="HOGENOM" id="CLU_122978_2_1_1"/>
<dbReference type="SUPFAM" id="SSF46950">
    <property type="entry name" value="Double-stranded DNA-binding domain"/>
    <property type="match status" value="1"/>
</dbReference>
<dbReference type="PANTHER" id="PTHR10840">
    <property type="entry name" value="PROGRAMMED CELL DEATH PROTEIN 5"/>
    <property type="match status" value="1"/>
</dbReference>
<gene>
    <name evidence="3" type="ORF">SCLCIDRAFT_80087</name>
</gene>
<organism evidence="3 4">
    <name type="scientific">Scleroderma citrinum Foug A</name>
    <dbReference type="NCBI Taxonomy" id="1036808"/>
    <lineage>
        <taxon>Eukaryota</taxon>
        <taxon>Fungi</taxon>
        <taxon>Dikarya</taxon>
        <taxon>Basidiomycota</taxon>
        <taxon>Agaricomycotina</taxon>
        <taxon>Agaricomycetes</taxon>
        <taxon>Agaricomycetidae</taxon>
        <taxon>Boletales</taxon>
        <taxon>Sclerodermatineae</taxon>
        <taxon>Sclerodermataceae</taxon>
        <taxon>Scleroderma</taxon>
    </lineage>
</organism>
<dbReference type="OrthoDB" id="10252486at2759"/>
<protein>
    <recommendedName>
        <fullName evidence="5">Programmed cell death protein 5</fullName>
    </recommendedName>
</protein>
<proteinExistence type="inferred from homology"/>
<sequence length="120" mass="13403">MQGLPTSLPQGLKPAAAEPNAEEQAQQREAEEAARRDAMATILDNAARERLSRIGLVSPERSRQIESILVRMAQTGQLRGKVSETQLIELLEQLEDAQSKASAKKTTIVYQRRRDFDDDD</sequence>
<dbReference type="InParanoid" id="A0A0C3DIN2"/>
<feature type="non-terminal residue" evidence="3">
    <location>
        <position position="120"/>
    </location>
</feature>
<dbReference type="Pfam" id="PF01984">
    <property type="entry name" value="dsDNA_bind"/>
    <property type="match status" value="1"/>
</dbReference>
<dbReference type="AlphaFoldDB" id="A0A0C3DIN2"/>
<dbReference type="EMBL" id="KN822125">
    <property type="protein sequence ID" value="KIM55926.1"/>
    <property type="molecule type" value="Genomic_DNA"/>
</dbReference>
<dbReference type="STRING" id="1036808.A0A0C3DIN2"/>
<dbReference type="GO" id="GO:0005634">
    <property type="term" value="C:nucleus"/>
    <property type="evidence" value="ECO:0007669"/>
    <property type="project" value="TreeGrafter"/>
</dbReference>